<proteinExistence type="inferred from homology"/>
<dbReference type="Pfam" id="PF13302">
    <property type="entry name" value="Acetyltransf_3"/>
    <property type="match status" value="1"/>
</dbReference>
<dbReference type="OrthoDB" id="9795206at2"/>
<dbReference type="InterPro" id="IPR016181">
    <property type="entry name" value="Acyl_CoA_acyltransferase"/>
</dbReference>
<dbReference type="Gene3D" id="3.40.630.30">
    <property type="match status" value="1"/>
</dbReference>
<keyword evidence="1 6" id="KW-0808">Transferase</keyword>
<evidence type="ECO:0000256" key="3">
    <source>
        <dbReference type="ARBA" id="ARBA00038502"/>
    </source>
</evidence>
<evidence type="ECO:0000259" key="5">
    <source>
        <dbReference type="PROSITE" id="PS51186"/>
    </source>
</evidence>
<comment type="similarity">
    <text evidence="3">Belongs to the acetyltransferase family. RimJ subfamily.</text>
</comment>
<dbReference type="GO" id="GO:0005737">
    <property type="term" value="C:cytoplasm"/>
    <property type="evidence" value="ECO:0007669"/>
    <property type="project" value="TreeGrafter"/>
</dbReference>
<dbReference type="PANTHER" id="PTHR43792">
    <property type="entry name" value="GNAT FAMILY, PUTATIVE (AFU_ORTHOLOGUE AFUA_3G00765)-RELATED-RELATED"/>
    <property type="match status" value="1"/>
</dbReference>
<comment type="caution">
    <text evidence="6">The sequence shown here is derived from an EMBL/GenBank/DDBJ whole genome shotgun (WGS) entry which is preliminary data.</text>
</comment>
<evidence type="ECO:0000256" key="2">
    <source>
        <dbReference type="ARBA" id="ARBA00023315"/>
    </source>
</evidence>
<evidence type="ECO:0000256" key="4">
    <source>
        <dbReference type="SAM" id="MobiDB-lite"/>
    </source>
</evidence>
<reference evidence="6 7" key="1">
    <citation type="journal article" date="2016" name="Int. J. Syst. Evol. Microbiol.">
        <title>Acidipila dinghuensis sp. nov., an acidobacterium isolated from forest soil.</title>
        <authorList>
            <person name="Jiang Y.W."/>
            <person name="Wang J."/>
            <person name="Chen M.H."/>
            <person name="Lv Y.Y."/>
            <person name="Qiu L.H."/>
        </authorList>
    </citation>
    <scope>NUCLEOTIDE SEQUENCE [LARGE SCALE GENOMIC DNA]</scope>
    <source>
        <strain evidence="6 7">DHOF10</strain>
    </source>
</reference>
<sequence>MARAKPFRTGQTTPQRSRSVDLQRVTHGDKAELIAANLANRPYHEPWARPFTDDAGFHAWFARCVTGPNVSLLAREPRSGELIGVVNLNEIVMGAFRSCFVGYYGYERWSGQGYMTAALRAAATFAFRDLGLHRLEANIQPENLASIRLAQRAGFQKEGFSPRYLFLDGAWRDHEHWVLLNPELPHSSQLQA</sequence>
<dbReference type="RefSeq" id="WP_129207629.1">
    <property type="nucleotide sequence ID" value="NZ_BMGU01000001.1"/>
</dbReference>
<organism evidence="6 7">
    <name type="scientific">Silvibacterium dinghuense</name>
    <dbReference type="NCBI Taxonomy" id="1560006"/>
    <lineage>
        <taxon>Bacteria</taxon>
        <taxon>Pseudomonadati</taxon>
        <taxon>Acidobacteriota</taxon>
        <taxon>Terriglobia</taxon>
        <taxon>Terriglobales</taxon>
        <taxon>Acidobacteriaceae</taxon>
        <taxon>Silvibacterium</taxon>
    </lineage>
</organism>
<dbReference type="AlphaFoldDB" id="A0A4Q1SKM0"/>
<evidence type="ECO:0000313" key="7">
    <source>
        <dbReference type="Proteomes" id="UP000290253"/>
    </source>
</evidence>
<dbReference type="PANTHER" id="PTHR43792:SF8">
    <property type="entry name" value="[RIBOSOMAL PROTEIN US5]-ALANINE N-ACETYLTRANSFERASE"/>
    <property type="match status" value="1"/>
</dbReference>
<keyword evidence="2" id="KW-0012">Acyltransferase</keyword>
<gene>
    <name evidence="6" type="ORF">ESZ00_08325</name>
</gene>
<accession>A0A4Q1SKM0</accession>
<feature type="region of interest" description="Disordered" evidence="4">
    <location>
        <begin position="1"/>
        <end position="20"/>
    </location>
</feature>
<feature type="domain" description="N-acetyltransferase" evidence="5">
    <location>
        <begin position="20"/>
        <end position="185"/>
    </location>
</feature>
<dbReference type="EMBL" id="SDMK01000001">
    <property type="protein sequence ID" value="RXS97850.1"/>
    <property type="molecule type" value="Genomic_DNA"/>
</dbReference>
<dbReference type="Proteomes" id="UP000290253">
    <property type="component" value="Unassembled WGS sequence"/>
</dbReference>
<dbReference type="InterPro" id="IPR051531">
    <property type="entry name" value="N-acetyltransferase"/>
</dbReference>
<protein>
    <submittedName>
        <fullName evidence="6">GNAT family N-acetyltransferase</fullName>
    </submittedName>
</protein>
<dbReference type="PROSITE" id="PS51186">
    <property type="entry name" value="GNAT"/>
    <property type="match status" value="1"/>
</dbReference>
<keyword evidence="7" id="KW-1185">Reference proteome</keyword>
<dbReference type="SUPFAM" id="SSF55729">
    <property type="entry name" value="Acyl-CoA N-acyltransferases (Nat)"/>
    <property type="match status" value="1"/>
</dbReference>
<dbReference type="InterPro" id="IPR000182">
    <property type="entry name" value="GNAT_dom"/>
</dbReference>
<dbReference type="GO" id="GO:0008999">
    <property type="term" value="F:protein-N-terminal-alanine acetyltransferase activity"/>
    <property type="evidence" value="ECO:0007669"/>
    <property type="project" value="TreeGrafter"/>
</dbReference>
<name>A0A4Q1SKM0_9BACT</name>
<evidence type="ECO:0000256" key="1">
    <source>
        <dbReference type="ARBA" id="ARBA00022679"/>
    </source>
</evidence>
<evidence type="ECO:0000313" key="6">
    <source>
        <dbReference type="EMBL" id="RXS97850.1"/>
    </source>
</evidence>